<dbReference type="CDD" id="cd02961">
    <property type="entry name" value="PDI_a_family"/>
    <property type="match status" value="1"/>
</dbReference>
<evidence type="ECO:0000259" key="1">
    <source>
        <dbReference type="PROSITE" id="PS51352"/>
    </source>
</evidence>
<reference evidence="2" key="1">
    <citation type="journal article" date="2020" name="Nature">
        <title>Giant virus diversity and host interactions through global metagenomics.</title>
        <authorList>
            <person name="Schulz F."/>
            <person name="Roux S."/>
            <person name="Paez-Espino D."/>
            <person name="Jungbluth S."/>
            <person name="Walsh D.A."/>
            <person name="Denef V.J."/>
            <person name="McMahon K.D."/>
            <person name="Konstantinidis K.T."/>
            <person name="Eloe-Fadrosh E.A."/>
            <person name="Kyrpides N.C."/>
            <person name="Woyke T."/>
        </authorList>
    </citation>
    <scope>NUCLEOTIDE SEQUENCE</scope>
    <source>
        <strain evidence="2">GVMAG-M-3300025874-2</strain>
    </source>
</reference>
<organism evidence="2">
    <name type="scientific">viral metagenome</name>
    <dbReference type="NCBI Taxonomy" id="1070528"/>
    <lineage>
        <taxon>unclassified sequences</taxon>
        <taxon>metagenomes</taxon>
        <taxon>organismal metagenomes</taxon>
    </lineage>
</organism>
<dbReference type="EMBL" id="MN740346">
    <property type="protein sequence ID" value="QHU01549.1"/>
    <property type="molecule type" value="Genomic_DNA"/>
</dbReference>
<dbReference type="PANTHER" id="PTHR45815">
    <property type="entry name" value="PROTEIN DISULFIDE-ISOMERASE A6"/>
    <property type="match status" value="1"/>
</dbReference>
<dbReference type="InterPro" id="IPR036249">
    <property type="entry name" value="Thioredoxin-like_sf"/>
</dbReference>
<dbReference type="PANTHER" id="PTHR45815:SF3">
    <property type="entry name" value="PROTEIN DISULFIDE-ISOMERASE A6"/>
    <property type="match status" value="1"/>
</dbReference>
<dbReference type="GO" id="GO:0015035">
    <property type="term" value="F:protein-disulfide reductase activity"/>
    <property type="evidence" value="ECO:0007669"/>
    <property type="project" value="TreeGrafter"/>
</dbReference>
<dbReference type="SUPFAM" id="SSF52833">
    <property type="entry name" value="Thioredoxin-like"/>
    <property type="match status" value="1"/>
</dbReference>
<dbReference type="GO" id="GO:0034976">
    <property type="term" value="P:response to endoplasmic reticulum stress"/>
    <property type="evidence" value="ECO:0007669"/>
    <property type="project" value="TreeGrafter"/>
</dbReference>
<protein>
    <recommendedName>
        <fullName evidence="1">Thioredoxin domain-containing protein</fullName>
    </recommendedName>
</protein>
<dbReference type="InterPro" id="IPR013766">
    <property type="entry name" value="Thioredoxin_domain"/>
</dbReference>
<name>A0A6C0J7B5_9ZZZZ</name>
<dbReference type="AlphaFoldDB" id="A0A6C0J7B5"/>
<feature type="domain" description="Thioredoxin" evidence="1">
    <location>
        <begin position="1"/>
        <end position="119"/>
    </location>
</feature>
<dbReference type="Pfam" id="PF00085">
    <property type="entry name" value="Thioredoxin"/>
    <property type="match status" value="1"/>
</dbReference>
<dbReference type="PROSITE" id="PS51352">
    <property type="entry name" value="THIOREDOXIN_2"/>
    <property type="match status" value="1"/>
</dbReference>
<sequence>MLSLYNNTNVLELTFDDFKDKKIINPAFKNKNGLVSFYAPWCIHCKKMRDKWIELADNFNDRFVISAINIEDFTRGNDKLLYTFKVKKYPTLFFIKNNKLIPYTEKNIDNIVYYVWNNL</sequence>
<proteinExistence type="predicted"/>
<dbReference type="Gene3D" id="3.40.30.10">
    <property type="entry name" value="Glutaredoxin"/>
    <property type="match status" value="1"/>
</dbReference>
<evidence type="ECO:0000313" key="2">
    <source>
        <dbReference type="EMBL" id="QHU01549.1"/>
    </source>
</evidence>
<accession>A0A6C0J7B5</accession>
<dbReference type="GO" id="GO:0005788">
    <property type="term" value="C:endoplasmic reticulum lumen"/>
    <property type="evidence" value="ECO:0007669"/>
    <property type="project" value="TreeGrafter"/>
</dbReference>